<organism evidence="1 2">
    <name type="scientific">Candidatus Methylomirabilis lanthanidiphila</name>
    <dbReference type="NCBI Taxonomy" id="2211376"/>
    <lineage>
        <taxon>Bacteria</taxon>
        <taxon>Candidatus Methylomirabilota</taxon>
        <taxon>Candidatus Methylomirabilia</taxon>
        <taxon>Candidatus Methylomirabilales</taxon>
        <taxon>Candidatus Methylomirabilaceae</taxon>
        <taxon>Candidatus Methylomirabilis</taxon>
    </lineage>
</organism>
<keyword evidence="2" id="KW-1185">Reference proteome</keyword>
<proteinExistence type="predicted"/>
<sequence length="59" mass="6616">MKGAGDVHGCRRSMNLRVSFTGRQPVNDAGHVFQMGYVYQKALECNYGKKFIAPHKIVC</sequence>
<evidence type="ECO:0000313" key="2">
    <source>
        <dbReference type="Proteomes" id="UP000334340"/>
    </source>
</evidence>
<dbReference type="Proteomes" id="UP000334340">
    <property type="component" value="Unassembled WGS sequence"/>
</dbReference>
<protein>
    <submittedName>
        <fullName evidence="1">Uncharacterized protein</fullName>
    </submittedName>
</protein>
<accession>A0A564ZM30</accession>
<name>A0A564ZM30_9BACT</name>
<evidence type="ECO:0000313" key="1">
    <source>
        <dbReference type="EMBL" id="VUZ86385.1"/>
    </source>
</evidence>
<gene>
    <name evidence="1" type="ORF">MELA_02788</name>
</gene>
<dbReference type="EMBL" id="CABIKM010000055">
    <property type="protein sequence ID" value="VUZ86385.1"/>
    <property type="molecule type" value="Genomic_DNA"/>
</dbReference>
<dbReference type="AlphaFoldDB" id="A0A564ZM30"/>
<reference evidence="1 2" key="1">
    <citation type="submission" date="2019-07" db="EMBL/GenBank/DDBJ databases">
        <authorList>
            <person name="Cremers G."/>
        </authorList>
    </citation>
    <scope>NUCLEOTIDE SEQUENCE [LARGE SCALE GENOMIC DNA]</scope>
</reference>